<reference evidence="2 3" key="1">
    <citation type="submission" date="2023-10" db="EMBL/GenBank/DDBJ databases">
        <title>Marimonas sp. nov. isolated from tidal mud flat.</title>
        <authorList>
            <person name="Jaincy N.J."/>
            <person name="Srinivasan S."/>
            <person name="Lee S.-S."/>
        </authorList>
    </citation>
    <scope>NUCLEOTIDE SEQUENCE [LARGE SCALE GENOMIC DNA]</scope>
    <source>
        <strain evidence="2 3">MJ-SS3</strain>
    </source>
</reference>
<name>A0ABU3U758_9FLAO</name>
<evidence type="ECO:0000256" key="1">
    <source>
        <dbReference type="SAM" id="Phobius"/>
    </source>
</evidence>
<keyword evidence="1" id="KW-0472">Membrane</keyword>
<dbReference type="Proteomes" id="UP001268651">
    <property type="component" value="Unassembled WGS sequence"/>
</dbReference>
<dbReference type="RefSeq" id="WP_316662208.1">
    <property type="nucleotide sequence ID" value="NZ_JAWHTF010000004.1"/>
</dbReference>
<feature type="transmembrane region" description="Helical" evidence="1">
    <location>
        <begin position="12"/>
        <end position="32"/>
    </location>
</feature>
<comment type="caution">
    <text evidence="2">The sequence shown here is derived from an EMBL/GenBank/DDBJ whole genome shotgun (WGS) entry which is preliminary data.</text>
</comment>
<keyword evidence="3" id="KW-1185">Reference proteome</keyword>
<proteinExistence type="predicted"/>
<keyword evidence="1" id="KW-0812">Transmembrane</keyword>
<dbReference type="InterPro" id="IPR025495">
    <property type="entry name" value="DUF4386"/>
</dbReference>
<feature type="transmembrane region" description="Helical" evidence="1">
    <location>
        <begin position="202"/>
        <end position="222"/>
    </location>
</feature>
<dbReference type="EMBL" id="JAWHTF010000004">
    <property type="protein sequence ID" value="MDU8886243.1"/>
    <property type="molecule type" value="Genomic_DNA"/>
</dbReference>
<feature type="transmembrane region" description="Helical" evidence="1">
    <location>
        <begin position="52"/>
        <end position="75"/>
    </location>
</feature>
<feature type="transmembrane region" description="Helical" evidence="1">
    <location>
        <begin position="87"/>
        <end position="112"/>
    </location>
</feature>
<feature type="transmembrane region" description="Helical" evidence="1">
    <location>
        <begin position="141"/>
        <end position="160"/>
    </location>
</feature>
<keyword evidence="1" id="KW-1133">Transmembrane helix</keyword>
<organism evidence="2 3">
    <name type="scientific">Gilvirhabdus luticola</name>
    <dbReference type="NCBI Taxonomy" id="3079858"/>
    <lineage>
        <taxon>Bacteria</taxon>
        <taxon>Pseudomonadati</taxon>
        <taxon>Bacteroidota</taxon>
        <taxon>Flavobacteriia</taxon>
        <taxon>Flavobacteriales</taxon>
        <taxon>Flavobacteriaceae</taxon>
        <taxon>Gilvirhabdus</taxon>
    </lineage>
</organism>
<feature type="transmembrane region" description="Helical" evidence="1">
    <location>
        <begin position="172"/>
        <end position="190"/>
    </location>
</feature>
<dbReference type="Pfam" id="PF14329">
    <property type="entry name" value="DUF4386"/>
    <property type="match status" value="1"/>
</dbReference>
<evidence type="ECO:0000313" key="3">
    <source>
        <dbReference type="Proteomes" id="UP001268651"/>
    </source>
</evidence>
<sequence length="228" mass="25586">MISNTFKRIVGFSSIGSALLFVVSIVGMQFYISGNLEDVSSFIQNMLNNNGMMLLYGWPGLTATMLMIPLFYYVHKINEKNKSLSKSFLIMSLIGVVFVLIAYLFHLAFTYFHAPIYQQLGPNEQLAFNGVFKSMVGIQDMFWLGGDIFAFLGIAFLAILSLKERILPKWMIIWVAIAGISAAVGSFNFLPVYKPNPVLEAMFMGGFLLFTLWEIMIGILLIRNKIGS</sequence>
<protein>
    <submittedName>
        <fullName evidence="2">DUF4386 family protein</fullName>
    </submittedName>
</protein>
<gene>
    <name evidence="2" type="ORF">RXV94_08730</name>
</gene>
<accession>A0ABU3U758</accession>
<evidence type="ECO:0000313" key="2">
    <source>
        <dbReference type="EMBL" id="MDU8886243.1"/>
    </source>
</evidence>